<proteinExistence type="predicted"/>
<sequence length="486" mass="57884">MKRIHIDTAVPNYPSGKWTWDEAGDCLKFVSHSELGDAGERYIDTNGYKFLRTIDQHEETVFRQVYVRPGARYDLETIGLDDVRDLVLFMMPKEFLTLKFVTFIHQPDVHRLLHSLILYFNYFLQLVEFILIRRDELSGDKAQVQSEQTNEVKRIWSTYLSQYRLLVARNYSVILKSEGDLKKYYHTKEIVHISSKIKDRAFHSQFLAYATQVVWITLHRRAYFIIEMEMNRLFRSEYFLMNRKEYLEFTPVERSLLYGRNCKIVNYREQRSPLIQELLHVADEDMPILWIGERMYRGSDHRIAELELEYMVPDMQLYMVDISHGILGHPKTLYNTILALDWPSVRYSNFSLNYDPYYMIRQPELHIPNINDMALRRMSKNLEQFYKIFRIYEQASKAVLMNWVNRVKVLEYYQTGGALNTLENNCELQLKSDTRQVHEIVEQFKDTMGRLRKKKAKVMDDVGHTNAAPEEKPDYVLKGDDVYFAE</sequence>
<gene>
    <name evidence="1" type="primary">Dmoj\GI21012</name>
    <name evidence="1" type="ORF">Dmoj_GI21012</name>
</gene>
<dbReference type="PANTHER" id="PTHR21055:SF3">
    <property type="entry name" value="PROTEIN PHOSPHATASE 1 REGULATORY SUBUNIT 36"/>
    <property type="match status" value="1"/>
</dbReference>
<dbReference type="Pfam" id="PF14895">
    <property type="entry name" value="PPPI_inhib"/>
    <property type="match status" value="1"/>
</dbReference>
<dbReference type="HOGENOM" id="CLU_558103_0_0_1"/>
<organism evidence="1 2">
    <name type="scientific">Drosophila mojavensis</name>
    <name type="common">Fruit fly</name>
    <dbReference type="NCBI Taxonomy" id="7230"/>
    <lineage>
        <taxon>Eukaryota</taxon>
        <taxon>Metazoa</taxon>
        <taxon>Ecdysozoa</taxon>
        <taxon>Arthropoda</taxon>
        <taxon>Hexapoda</taxon>
        <taxon>Insecta</taxon>
        <taxon>Pterygota</taxon>
        <taxon>Neoptera</taxon>
        <taxon>Endopterygota</taxon>
        <taxon>Diptera</taxon>
        <taxon>Brachycera</taxon>
        <taxon>Muscomorpha</taxon>
        <taxon>Ephydroidea</taxon>
        <taxon>Drosophilidae</taxon>
        <taxon>Drosophila</taxon>
    </lineage>
</organism>
<name>B4KQH2_DROMO</name>
<evidence type="ECO:0000313" key="2">
    <source>
        <dbReference type="Proteomes" id="UP000009192"/>
    </source>
</evidence>
<dbReference type="InParanoid" id="B4KQH2"/>
<dbReference type="PANTHER" id="PTHR21055">
    <property type="entry name" value="PROTEIN PHOSPHATASE 1 REGULATORY SUBUNIT 36"/>
    <property type="match status" value="1"/>
</dbReference>
<dbReference type="AlphaFoldDB" id="B4KQH2"/>
<dbReference type="OMA" id="SHAIYLK"/>
<dbReference type="eggNOG" id="ENOG502RZTP">
    <property type="taxonomic scope" value="Eukaryota"/>
</dbReference>
<accession>B4KQH2</accession>
<dbReference type="KEGG" id="dmo:Dmoj_GI21012"/>
<reference evidence="1 2" key="1">
    <citation type="journal article" date="2007" name="Nature">
        <title>Evolution of genes and genomes on the Drosophila phylogeny.</title>
        <authorList>
            <consortium name="Drosophila 12 Genomes Consortium"/>
            <person name="Clark A.G."/>
            <person name="Eisen M.B."/>
            <person name="Smith D.R."/>
            <person name="Bergman C.M."/>
            <person name="Oliver B."/>
            <person name="Markow T.A."/>
            <person name="Kaufman T.C."/>
            <person name="Kellis M."/>
            <person name="Gelbart W."/>
            <person name="Iyer V.N."/>
            <person name="Pollard D.A."/>
            <person name="Sackton T.B."/>
            <person name="Larracuente A.M."/>
            <person name="Singh N.D."/>
            <person name="Abad J.P."/>
            <person name="Abt D.N."/>
            <person name="Adryan B."/>
            <person name="Aguade M."/>
            <person name="Akashi H."/>
            <person name="Anderson W.W."/>
            <person name="Aquadro C.F."/>
            <person name="Ardell D.H."/>
            <person name="Arguello R."/>
            <person name="Artieri C.G."/>
            <person name="Barbash D.A."/>
            <person name="Barker D."/>
            <person name="Barsanti P."/>
            <person name="Batterham P."/>
            <person name="Batzoglou S."/>
            <person name="Begun D."/>
            <person name="Bhutkar A."/>
            <person name="Blanco E."/>
            <person name="Bosak S.A."/>
            <person name="Bradley R.K."/>
            <person name="Brand A.D."/>
            <person name="Brent M.R."/>
            <person name="Brooks A.N."/>
            <person name="Brown R.H."/>
            <person name="Butlin R.K."/>
            <person name="Caggese C."/>
            <person name="Calvi B.R."/>
            <person name="Bernardo de Carvalho A."/>
            <person name="Caspi A."/>
            <person name="Castrezana S."/>
            <person name="Celniker S.E."/>
            <person name="Chang J.L."/>
            <person name="Chapple C."/>
            <person name="Chatterji S."/>
            <person name="Chinwalla A."/>
            <person name="Civetta A."/>
            <person name="Clifton S.W."/>
            <person name="Comeron J.M."/>
            <person name="Costello J.C."/>
            <person name="Coyne J.A."/>
            <person name="Daub J."/>
            <person name="David R.G."/>
            <person name="Delcher A.L."/>
            <person name="Delehaunty K."/>
            <person name="Do C.B."/>
            <person name="Ebling H."/>
            <person name="Edwards K."/>
            <person name="Eickbush T."/>
            <person name="Evans J.D."/>
            <person name="Filipski A."/>
            <person name="Findeiss S."/>
            <person name="Freyhult E."/>
            <person name="Fulton L."/>
            <person name="Fulton R."/>
            <person name="Garcia A.C."/>
            <person name="Gardiner A."/>
            <person name="Garfield D.A."/>
            <person name="Garvin B.E."/>
            <person name="Gibson G."/>
            <person name="Gilbert D."/>
            <person name="Gnerre S."/>
            <person name="Godfrey J."/>
            <person name="Good R."/>
            <person name="Gotea V."/>
            <person name="Gravely B."/>
            <person name="Greenberg A.J."/>
            <person name="Griffiths-Jones S."/>
            <person name="Gross S."/>
            <person name="Guigo R."/>
            <person name="Gustafson E.A."/>
            <person name="Haerty W."/>
            <person name="Hahn M.W."/>
            <person name="Halligan D.L."/>
            <person name="Halpern A.L."/>
            <person name="Halter G.M."/>
            <person name="Han M.V."/>
            <person name="Heger A."/>
            <person name="Hillier L."/>
            <person name="Hinrichs A.S."/>
            <person name="Holmes I."/>
            <person name="Hoskins R.A."/>
            <person name="Hubisz M.J."/>
            <person name="Hultmark D."/>
            <person name="Huntley M.A."/>
            <person name="Jaffe D.B."/>
            <person name="Jagadeeshan S."/>
            <person name="Jeck W.R."/>
            <person name="Johnson J."/>
            <person name="Jones C.D."/>
            <person name="Jordan W.C."/>
            <person name="Karpen G.H."/>
            <person name="Kataoka E."/>
            <person name="Keightley P.D."/>
            <person name="Kheradpour P."/>
            <person name="Kirkness E.F."/>
            <person name="Koerich L.B."/>
            <person name="Kristiansen K."/>
            <person name="Kudrna D."/>
            <person name="Kulathinal R.J."/>
            <person name="Kumar S."/>
            <person name="Kwok R."/>
            <person name="Lander E."/>
            <person name="Langley C.H."/>
            <person name="Lapoint R."/>
            <person name="Lazzaro B.P."/>
            <person name="Lee S.J."/>
            <person name="Levesque L."/>
            <person name="Li R."/>
            <person name="Lin C.F."/>
            <person name="Lin M.F."/>
            <person name="Lindblad-Toh K."/>
            <person name="Llopart A."/>
            <person name="Long M."/>
            <person name="Low L."/>
            <person name="Lozovsky E."/>
            <person name="Lu J."/>
            <person name="Luo M."/>
            <person name="Machado C.A."/>
            <person name="Makalowski W."/>
            <person name="Marzo M."/>
            <person name="Matsuda M."/>
            <person name="Matzkin L."/>
            <person name="McAllister B."/>
            <person name="McBride C.S."/>
            <person name="McKernan B."/>
            <person name="McKernan K."/>
            <person name="Mendez-Lago M."/>
            <person name="Minx P."/>
            <person name="Mollenhauer M.U."/>
            <person name="Montooth K."/>
            <person name="Mount S.M."/>
            <person name="Mu X."/>
            <person name="Myers E."/>
            <person name="Negre B."/>
            <person name="Newfeld S."/>
            <person name="Nielsen R."/>
            <person name="Noor M.A."/>
            <person name="O'Grady P."/>
            <person name="Pachter L."/>
            <person name="Papaceit M."/>
            <person name="Parisi M.J."/>
            <person name="Parisi M."/>
            <person name="Parts L."/>
            <person name="Pedersen J.S."/>
            <person name="Pesole G."/>
            <person name="Phillippy A.M."/>
            <person name="Ponting C.P."/>
            <person name="Pop M."/>
            <person name="Porcelli D."/>
            <person name="Powell J.R."/>
            <person name="Prohaska S."/>
            <person name="Pruitt K."/>
            <person name="Puig M."/>
            <person name="Quesneville H."/>
            <person name="Ram K.R."/>
            <person name="Rand D."/>
            <person name="Rasmussen M.D."/>
            <person name="Reed L.K."/>
            <person name="Reenan R."/>
            <person name="Reily A."/>
            <person name="Remington K.A."/>
            <person name="Rieger T.T."/>
            <person name="Ritchie M.G."/>
            <person name="Robin C."/>
            <person name="Rogers Y.H."/>
            <person name="Rohde C."/>
            <person name="Rozas J."/>
            <person name="Rubenfield M.J."/>
            <person name="Ruiz A."/>
            <person name="Russo S."/>
            <person name="Salzberg S.L."/>
            <person name="Sanchez-Gracia A."/>
            <person name="Saranga D.J."/>
            <person name="Sato H."/>
            <person name="Schaeffer S.W."/>
            <person name="Schatz M.C."/>
            <person name="Schlenke T."/>
            <person name="Schwartz R."/>
            <person name="Segarra C."/>
            <person name="Singh R.S."/>
            <person name="Sirot L."/>
            <person name="Sirota M."/>
            <person name="Sisneros N.B."/>
            <person name="Smith C.D."/>
            <person name="Smith T.F."/>
            <person name="Spieth J."/>
            <person name="Stage D.E."/>
            <person name="Stark A."/>
            <person name="Stephan W."/>
            <person name="Strausberg R.L."/>
            <person name="Strempel S."/>
            <person name="Sturgill D."/>
            <person name="Sutton G."/>
            <person name="Sutton G.G."/>
            <person name="Tao W."/>
            <person name="Teichmann S."/>
            <person name="Tobari Y.N."/>
            <person name="Tomimura Y."/>
            <person name="Tsolas J.M."/>
            <person name="Valente V.L."/>
            <person name="Venter E."/>
            <person name="Venter J.C."/>
            <person name="Vicario S."/>
            <person name="Vieira F.G."/>
            <person name="Vilella A.J."/>
            <person name="Villasante A."/>
            <person name="Walenz B."/>
            <person name="Wang J."/>
            <person name="Wasserman M."/>
            <person name="Watts T."/>
            <person name="Wilson D."/>
            <person name="Wilson R.K."/>
            <person name="Wing R.A."/>
            <person name="Wolfner M.F."/>
            <person name="Wong A."/>
            <person name="Wong G.K."/>
            <person name="Wu C.I."/>
            <person name="Wu G."/>
            <person name="Yamamoto D."/>
            <person name="Yang H.P."/>
            <person name="Yang S.P."/>
            <person name="Yorke J.A."/>
            <person name="Yoshida K."/>
            <person name="Zdobnov E."/>
            <person name="Zhang P."/>
            <person name="Zhang Y."/>
            <person name="Zimin A.V."/>
            <person name="Baldwin J."/>
            <person name="Abdouelleil A."/>
            <person name="Abdulkadir J."/>
            <person name="Abebe A."/>
            <person name="Abera B."/>
            <person name="Abreu J."/>
            <person name="Acer S.C."/>
            <person name="Aftuck L."/>
            <person name="Alexander A."/>
            <person name="An P."/>
            <person name="Anderson E."/>
            <person name="Anderson S."/>
            <person name="Arachi H."/>
            <person name="Azer M."/>
            <person name="Bachantsang P."/>
            <person name="Barry A."/>
            <person name="Bayul T."/>
            <person name="Berlin A."/>
            <person name="Bessette D."/>
            <person name="Bloom T."/>
            <person name="Blye J."/>
            <person name="Boguslavskiy L."/>
            <person name="Bonnet C."/>
            <person name="Boukhgalter B."/>
            <person name="Bourzgui I."/>
            <person name="Brown A."/>
            <person name="Cahill P."/>
            <person name="Channer S."/>
            <person name="Cheshatsang Y."/>
            <person name="Chuda L."/>
            <person name="Citroen M."/>
            <person name="Collymore A."/>
            <person name="Cooke P."/>
            <person name="Costello M."/>
            <person name="D'Aco K."/>
            <person name="Daza R."/>
            <person name="De Haan G."/>
            <person name="DeGray S."/>
            <person name="DeMaso C."/>
            <person name="Dhargay N."/>
            <person name="Dooley K."/>
            <person name="Dooley E."/>
            <person name="Doricent M."/>
            <person name="Dorje P."/>
            <person name="Dorjee K."/>
            <person name="Dupes A."/>
            <person name="Elong R."/>
            <person name="Falk J."/>
            <person name="Farina A."/>
            <person name="Faro S."/>
            <person name="Ferguson D."/>
            <person name="Fisher S."/>
            <person name="Foley C.D."/>
            <person name="Franke A."/>
            <person name="Friedrich D."/>
            <person name="Gadbois L."/>
            <person name="Gearin G."/>
            <person name="Gearin C.R."/>
            <person name="Giannoukos G."/>
            <person name="Goode T."/>
            <person name="Graham J."/>
            <person name="Grandbois E."/>
            <person name="Grewal S."/>
            <person name="Gyaltsen K."/>
            <person name="Hafez N."/>
            <person name="Hagos B."/>
            <person name="Hall J."/>
            <person name="Henson C."/>
            <person name="Hollinger A."/>
            <person name="Honan T."/>
            <person name="Huard M.D."/>
            <person name="Hughes L."/>
            <person name="Hurhula B."/>
            <person name="Husby M.E."/>
            <person name="Kamat A."/>
            <person name="Kanga B."/>
            <person name="Kashin S."/>
            <person name="Khazanovich D."/>
            <person name="Kisner P."/>
            <person name="Lance K."/>
            <person name="Lara M."/>
            <person name="Lee W."/>
            <person name="Lennon N."/>
            <person name="Letendre F."/>
            <person name="LeVine R."/>
            <person name="Lipovsky A."/>
            <person name="Liu X."/>
            <person name="Liu J."/>
            <person name="Liu S."/>
            <person name="Lokyitsang T."/>
            <person name="Lokyitsang Y."/>
            <person name="Lubonja R."/>
            <person name="Lui A."/>
            <person name="MacDonald P."/>
            <person name="Magnisalis V."/>
            <person name="Maru K."/>
            <person name="Matthews C."/>
            <person name="McCusker W."/>
            <person name="McDonough S."/>
            <person name="Mehta T."/>
            <person name="Meldrim J."/>
            <person name="Meneus L."/>
            <person name="Mihai O."/>
            <person name="Mihalev A."/>
            <person name="Mihova T."/>
            <person name="Mittelman R."/>
            <person name="Mlenga V."/>
            <person name="Montmayeur A."/>
            <person name="Mulrain L."/>
            <person name="Navidi A."/>
            <person name="Naylor J."/>
            <person name="Negash T."/>
            <person name="Nguyen T."/>
            <person name="Nguyen N."/>
            <person name="Nicol R."/>
            <person name="Norbu C."/>
            <person name="Norbu N."/>
            <person name="Novod N."/>
            <person name="O'Neill B."/>
            <person name="Osman S."/>
            <person name="Markiewicz E."/>
            <person name="Oyono O.L."/>
            <person name="Patti C."/>
            <person name="Phunkhang P."/>
            <person name="Pierre F."/>
            <person name="Priest M."/>
            <person name="Raghuraman S."/>
            <person name="Rege F."/>
            <person name="Reyes R."/>
            <person name="Rise C."/>
            <person name="Rogov P."/>
            <person name="Ross K."/>
            <person name="Ryan E."/>
            <person name="Settipalli S."/>
            <person name="Shea T."/>
            <person name="Sherpa N."/>
            <person name="Shi L."/>
            <person name="Shih D."/>
            <person name="Sparrow T."/>
            <person name="Spaulding J."/>
            <person name="Stalker J."/>
            <person name="Stange-Thomann N."/>
            <person name="Stavropoulos S."/>
            <person name="Stone C."/>
            <person name="Strader C."/>
            <person name="Tesfaye S."/>
            <person name="Thomson T."/>
            <person name="Thoulutsang Y."/>
            <person name="Thoulutsang D."/>
            <person name="Topham K."/>
            <person name="Topping I."/>
            <person name="Tsamla T."/>
            <person name="Vassiliev H."/>
            <person name="Vo A."/>
            <person name="Wangchuk T."/>
            <person name="Wangdi T."/>
            <person name="Weiand M."/>
            <person name="Wilkinson J."/>
            <person name="Wilson A."/>
            <person name="Yadav S."/>
            <person name="Young G."/>
            <person name="Yu Q."/>
            <person name="Zembek L."/>
            <person name="Zhong D."/>
            <person name="Zimmer A."/>
            <person name="Zwirko Z."/>
            <person name="Jaffe D.B."/>
            <person name="Alvarez P."/>
            <person name="Brockman W."/>
            <person name="Butler J."/>
            <person name="Chin C."/>
            <person name="Gnerre S."/>
            <person name="Grabherr M."/>
            <person name="Kleber M."/>
            <person name="Mauceli E."/>
            <person name="MacCallum I."/>
        </authorList>
    </citation>
    <scope>NUCLEOTIDE SEQUENCE [LARGE SCALE GENOMIC DNA]</scope>
    <source>
        <strain evidence="2">Tucson 15081-1352.22</strain>
    </source>
</reference>
<dbReference type="Proteomes" id="UP000009192">
    <property type="component" value="Unassembled WGS sequence"/>
</dbReference>
<protein>
    <submittedName>
        <fullName evidence="1">Uncharacterized protein, isoform A</fullName>
    </submittedName>
</protein>
<dbReference type="GO" id="GO:0019902">
    <property type="term" value="F:phosphatase binding"/>
    <property type="evidence" value="ECO:0007669"/>
    <property type="project" value="InterPro"/>
</dbReference>
<dbReference type="OrthoDB" id="6724830at2759"/>
<evidence type="ECO:0000313" key="1">
    <source>
        <dbReference type="EMBL" id="EDW10312.1"/>
    </source>
</evidence>
<dbReference type="EMBL" id="CH933808">
    <property type="protein sequence ID" value="EDW10312.1"/>
    <property type="molecule type" value="Genomic_DNA"/>
</dbReference>
<keyword evidence="2" id="KW-1185">Reference proteome</keyword>
<dbReference type="PhylomeDB" id="B4KQH2"/>
<dbReference type="InterPro" id="IPR026142">
    <property type="entry name" value="Pro_pase_1_reg_su_36"/>
</dbReference>